<dbReference type="SUPFAM" id="SSF102735">
    <property type="entry name" value="Trigger factor ribosome-binding domain"/>
    <property type="match status" value="1"/>
</dbReference>
<dbReference type="Gene3D" id="3.30.70.1050">
    <property type="entry name" value="Trigger factor ribosome-binding domain"/>
    <property type="match status" value="1"/>
</dbReference>
<evidence type="ECO:0000256" key="10">
    <source>
        <dbReference type="ARBA" id="ARBA00023306"/>
    </source>
</evidence>
<keyword evidence="8" id="KW-0143">Chaperone</keyword>
<dbReference type="PIRSF" id="PIRSF003095">
    <property type="entry name" value="Trigger_factor"/>
    <property type="match status" value="1"/>
</dbReference>
<dbReference type="GO" id="GO:0044183">
    <property type="term" value="F:protein folding chaperone"/>
    <property type="evidence" value="ECO:0007669"/>
    <property type="project" value="TreeGrafter"/>
</dbReference>
<comment type="catalytic activity">
    <reaction evidence="1">
        <text>[protein]-peptidylproline (omega=180) = [protein]-peptidylproline (omega=0)</text>
        <dbReference type="Rhea" id="RHEA:16237"/>
        <dbReference type="Rhea" id="RHEA-COMP:10747"/>
        <dbReference type="Rhea" id="RHEA-COMP:10748"/>
        <dbReference type="ChEBI" id="CHEBI:83833"/>
        <dbReference type="ChEBI" id="CHEBI:83834"/>
        <dbReference type="EC" id="5.2.1.8"/>
    </reaction>
</comment>
<dbReference type="InterPro" id="IPR036611">
    <property type="entry name" value="Trigger_fac_ribosome-bd_sf"/>
</dbReference>
<proteinExistence type="inferred from homology"/>
<evidence type="ECO:0000256" key="12">
    <source>
        <dbReference type="ARBA" id="ARBA00029986"/>
    </source>
</evidence>
<evidence type="ECO:0000256" key="5">
    <source>
        <dbReference type="ARBA" id="ARBA00016902"/>
    </source>
</evidence>
<name>A0AA48KY82_9FIRM</name>
<keyword evidence="7" id="KW-0697">Rotamase</keyword>
<dbReference type="GO" id="GO:0043022">
    <property type="term" value="F:ribosome binding"/>
    <property type="evidence" value="ECO:0007669"/>
    <property type="project" value="TreeGrafter"/>
</dbReference>
<dbReference type="Gene3D" id="1.10.3120.10">
    <property type="entry name" value="Trigger factor, C-terminal domain"/>
    <property type="match status" value="1"/>
</dbReference>
<evidence type="ECO:0000256" key="9">
    <source>
        <dbReference type="ARBA" id="ARBA00023235"/>
    </source>
</evidence>
<evidence type="ECO:0000256" key="6">
    <source>
        <dbReference type="ARBA" id="ARBA00022618"/>
    </source>
</evidence>
<dbReference type="Gene3D" id="3.10.50.40">
    <property type="match status" value="1"/>
</dbReference>
<dbReference type="InterPro" id="IPR046357">
    <property type="entry name" value="PPIase_dom_sf"/>
</dbReference>
<dbReference type="Pfam" id="PF05697">
    <property type="entry name" value="Trigger_N"/>
    <property type="match status" value="1"/>
</dbReference>
<dbReference type="PANTHER" id="PTHR30560:SF3">
    <property type="entry name" value="TRIGGER FACTOR-LIKE PROTEIN TIG, CHLOROPLASTIC"/>
    <property type="match status" value="1"/>
</dbReference>
<dbReference type="KEGG" id="ips:CfP315_0088"/>
<reference evidence="15" key="1">
    <citation type="journal article" date="2023" name="ISME J.">
        <title>Emergence of putative energy parasites within Clostridia revealed by genome analysis of a novel endosymbiotic clade.</title>
        <authorList>
            <person name="Takahashi K."/>
            <person name="Kuwahara H."/>
            <person name="Horikawa Y."/>
            <person name="Izawa K."/>
            <person name="Kato D."/>
            <person name="Inagaki T."/>
            <person name="Yuki M."/>
            <person name="Ohkuma M."/>
            <person name="Hongoh Y."/>
        </authorList>
    </citation>
    <scope>NUCLEOTIDE SEQUENCE</scope>
    <source>
        <strain evidence="15">CfP3-15</strain>
    </source>
</reference>
<protein>
    <recommendedName>
        <fullName evidence="5">Trigger factor</fullName>
        <ecNumber evidence="4">5.2.1.8</ecNumber>
    </recommendedName>
    <alternativeName>
        <fullName evidence="12">PPIase</fullName>
    </alternativeName>
</protein>
<evidence type="ECO:0000256" key="1">
    <source>
        <dbReference type="ARBA" id="ARBA00000971"/>
    </source>
</evidence>
<dbReference type="GO" id="GO:0003755">
    <property type="term" value="F:peptidyl-prolyl cis-trans isomerase activity"/>
    <property type="evidence" value="ECO:0007669"/>
    <property type="project" value="UniProtKB-KW"/>
</dbReference>
<evidence type="ECO:0000256" key="2">
    <source>
        <dbReference type="ARBA" id="ARBA00004496"/>
    </source>
</evidence>
<evidence type="ECO:0000259" key="13">
    <source>
        <dbReference type="Pfam" id="PF05697"/>
    </source>
</evidence>
<dbReference type="GO" id="GO:0051301">
    <property type="term" value="P:cell division"/>
    <property type="evidence" value="ECO:0007669"/>
    <property type="project" value="UniProtKB-KW"/>
</dbReference>
<evidence type="ECO:0000256" key="8">
    <source>
        <dbReference type="ARBA" id="ARBA00023186"/>
    </source>
</evidence>
<accession>A0AA48KY82</accession>
<comment type="subcellular location">
    <subcellularLocation>
        <location evidence="2">Cytoplasm</location>
    </subcellularLocation>
</comment>
<organism evidence="15">
    <name type="scientific">Candidatus Improbicoccus pseudotrichonymphae</name>
    <dbReference type="NCBI Taxonomy" id="3033792"/>
    <lineage>
        <taxon>Bacteria</taxon>
        <taxon>Bacillati</taxon>
        <taxon>Bacillota</taxon>
        <taxon>Clostridia</taxon>
        <taxon>Candidatus Improbicoccus</taxon>
    </lineage>
</organism>
<feature type="domain" description="Trigger factor C-terminal" evidence="14">
    <location>
        <begin position="280"/>
        <end position="420"/>
    </location>
</feature>
<sequence length="441" mass="50254">MKIINSKKENKGRYEVCLKISALEFNKAIDTVFRKNSRRFSVPGFCKGKVQRRLVEKYYGEDIFHEDTLNLLLSFEIIDFLESELDIEIIKGDDVMQVQNQNIEENGDVELKLNFDTMPEVNLSGNYKGLEYNVKPPSNITGEDVRKRVNKFVESKSKLVDVTEARGVRDNDVISGTCVVRVGNKEDSPKNFKLKVEPGKPVNIFGFEVPGFHGKVVGKKLGDEVEISVPIPEGLGNIAPGFSDQDMKFVININKIQTVNLENYNNDFVGKASNGKFSTTEEFDNNFKIILEREERRRFSDEKFEQIKSNLSNMVKEGDVPEVLIEQAMRGRLSELEEIFKMQGGTLEAFYKQTGSDEQKLRSQLRPEVLSELRYTLALRAIKKIESIVVTNEELEKEKNAIAEEDGIDKEKISDEYVENMLALQKAYEIVSLNAVNVYKA</sequence>
<gene>
    <name evidence="15" type="ORF">CfP315_0088</name>
</gene>
<dbReference type="GO" id="GO:0051083">
    <property type="term" value="P:'de novo' cotranslational protein folding"/>
    <property type="evidence" value="ECO:0007669"/>
    <property type="project" value="TreeGrafter"/>
</dbReference>
<evidence type="ECO:0000259" key="14">
    <source>
        <dbReference type="Pfam" id="PF05698"/>
    </source>
</evidence>
<keyword evidence="10" id="KW-0131">Cell cycle</keyword>
<feature type="domain" description="Trigger factor ribosome-binding bacterial" evidence="13">
    <location>
        <begin position="5"/>
        <end position="151"/>
    </location>
</feature>
<keyword evidence="6" id="KW-0132">Cell division</keyword>
<dbReference type="NCBIfam" id="TIGR00115">
    <property type="entry name" value="tig"/>
    <property type="match status" value="1"/>
</dbReference>
<dbReference type="InterPro" id="IPR005215">
    <property type="entry name" value="Trig_fac"/>
</dbReference>
<evidence type="ECO:0000256" key="7">
    <source>
        <dbReference type="ARBA" id="ARBA00023110"/>
    </source>
</evidence>
<dbReference type="PANTHER" id="PTHR30560">
    <property type="entry name" value="TRIGGER FACTOR CHAPERONE AND PEPTIDYL-PROLYL CIS/TRANS ISOMERASE"/>
    <property type="match status" value="1"/>
</dbReference>
<evidence type="ECO:0000256" key="11">
    <source>
        <dbReference type="ARBA" id="ARBA00024849"/>
    </source>
</evidence>
<dbReference type="InterPro" id="IPR037041">
    <property type="entry name" value="Trigger_fac_C_sf"/>
</dbReference>
<dbReference type="InterPro" id="IPR008880">
    <property type="entry name" value="Trigger_fac_C"/>
</dbReference>
<dbReference type="Proteomes" id="UP001337580">
    <property type="component" value="Chromosome"/>
</dbReference>
<dbReference type="EMBL" id="AP027924">
    <property type="protein sequence ID" value="BED91587.1"/>
    <property type="molecule type" value="Genomic_DNA"/>
</dbReference>
<dbReference type="GO" id="GO:0005737">
    <property type="term" value="C:cytoplasm"/>
    <property type="evidence" value="ECO:0007669"/>
    <property type="project" value="UniProtKB-SubCell"/>
</dbReference>
<dbReference type="InterPro" id="IPR008881">
    <property type="entry name" value="Trigger_fac_ribosome-bd_bac"/>
</dbReference>
<keyword evidence="9" id="KW-0413">Isomerase</keyword>
<dbReference type="EC" id="5.2.1.8" evidence="4"/>
<dbReference type="GO" id="GO:0043335">
    <property type="term" value="P:protein unfolding"/>
    <property type="evidence" value="ECO:0007669"/>
    <property type="project" value="TreeGrafter"/>
</dbReference>
<dbReference type="GO" id="GO:0015031">
    <property type="term" value="P:protein transport"/>
    <property type="evidence" value="ECO:0007669"/>
    <property type="project" value="InterPro"/>
</dbReference>
<dbReference type="SUPFAM" id="SSF54534">
    <property type="entry name" value="FKBP-like"/>
    <property type="match status" value="1"/>
</dbReference>
<dbReference type="Pfam" id="PF05698">
    <property type="entry name" value="Trigger_C"/>
    <property type="match status" value="1"/>
</dbReference>
<dbReference type="AlphaFoldDB" id="A0AA48KY82"/>
<comment type="function">
    <text evidence="11">Involved in protein export. Acts as a chaperone by maintaining the newly synthesized protein in an open conformation. Functions as a peptidyl-prolyl cis-trans isomerase.</text>
</comment>
<evidence type="ECO:0000313" key="15">
    <source>
        <dbReference type="EMBL" id="BED91587.1"/>
    </source>
</evidence>
<dbReference type="InterPro" id="IPR027304">
    <property type="entry name" value="Trigger_fact/SurA_dom_sf"/>
</dbReference>
<dbReference type="SUPFAM" id="SSF109998">
    <property type="entry name" value="Triger factor/SurA peptide-binding domain-like"/>
    <property type="match status" value="1"/>
</dbReference>
<evidence type="ECO:0000256" key="3">
    <source>
        <dbReference type="ARBA" id="ARBA00005464"/>
    </source>
</evidence>
<evidence type="ECO:0000256" key="4">
    <source>
        <dbReference type="ARBA" id="ARBA00013194"/>
    </source>
</evidence>
<comment type="similarity">
    <text evidence="3">Belongs to the FKBP-type PPIase family. Tig subfamily.</text>
</comment>